<dbReference type="Pfam" id="PF01551">
    <property type="entry name" value="Peptidase_M23"/>
    <property type="match status" value="1"/>
</dbReference>
<dbReference type="InterPro" id="IPR016047">
    <property type="entry name" value="M23ase_b-sheet_dom"/>
</dbReference>
<evidence type="ECO:0000313" key="4">
    <source>
        <dbReference type="Proteomes" id="UP000612352"/>
    </source>
</evidence>
<evidence type="ECO:0000313" key="3">
    <source>
        <dbReference type="EMBL" id="MBK0330265.1"/>
    </source>
</evidence>
<dbReference type="PANTHER" id="PTHR21666:SF270">
    <property type="entry name" value="MUREIN HYDROLASE ACTIVATOR ENVC"/>
    <property type="match status" value="1"/>
</dbReference>
<dbReference type="Gene3D" id="2.70.70.10">
    <property type="entry name" value="Glucose Permease (Domain IIA)"/>
    <property type="match status" value="1"/>
</dbReference>
<dbReference type="InterPro" id="IPR050570">
    <property type="entry name" value="Cell_wall_metabolism_enzyme"/>
</dbReference>
<keyword evidence="4" id="KW-1185">Reference proteome</keyword>
<feature type="domain" description="M23ase beta-sheet core" evidence="2">
    <location>
        <begin position="117"/>
        <end position="194"/>
    </location>
</feature>
<organism evidence="3 4">
    <name type="scientific">Brachybacterium halotolerans</name>
    <dbReference type="NCBI Taxonomy" id="2795215"/>
    <lineage>
        <taxon>Bacteria</taxon>
        <taxon>Bacillati</taxon>
        <taxon>Actinomycetota</taxon>
        <taxon>Actinomycetes</taxon>
        <taxon>Micrococcales</taxon>
        <taxon>Dermabacteraceae</taxon>
        <taxon>Brachybacterium</taxon>
    </lineage>
</organism>
<accession>A0ABS1B8F6</accession>
<dbReference type="CDD" id="cd12797">
    <property type="entry name" value="M23_peptidase"/>
    <property type="match status" value="1"/>
</dbReference>
<feature type="region of interest" description="Disordered" evidence="1">
    <location>
        <begin position="1"/>
        <end position="41"/>
    </location>
</feature>
<dbReference type="InterPro" id="IPR011055">
    <property type="entry name" value="Dup_hybrid_motif"/>
</dbReference>
<evidence type="ECO:0000259" key="2">
    <source>
        <dbReference type="Pfam" id="PF01551"/>
    </source>
</evidence>
<dbReference type="PANTHER" id="PTHR21666">
    <property type="entry name" value="PEPTIDASE-RELATED"/>
    <property type="match status" value="1"/>
</dbReference>
<dbReference type="RefSeq" id="WP_200500896.1">
    <property type="nucleotide sequence ID" value="NZ_JAEDAJ010000001.1"/>
</dbReference>
<sequence>MPERRADGRAERAEAVPPLRLAHPLRGRWTPRNSPADRVPSHGTERFATALALDLVPVGADSRTGPFDAGALLGPEPPERFPGFGRDVLAPCEGRVVKAHDGEVDHSAHRGLASIGYALTQGRRAAEGWNGLAGNHVVIATEDPHHGQVFVALCHLRRGSIRVRTGDTVRAGDVLAACGNSGNSMEPHLHLQAMEGLDIDRTAPVPFVLPCGMPGRGEILEGAPD</sequence>
<comment type="caution">
    <text evidence="3">The sequence shown here is derived from an EMBL/GenBank/DDBJ whole genome shotgun (WGS) entry which is preliminary data.</text>
</comment>
<feature type="compositionally biased region" description="Basic and acidic residues" evidence="1">
    <location>
        <begin position="1"/>
        <end position="14"/>
    </location>
</feature>
<proteinExistence type="predicted"/>
<evidence type="ECO:0000256" key="1">
    <source>
        <dbReference type="SAM" id="MobiDB-lite"/>
    </source>
</evidence>
<reference evidence="3 4" key="1">
    <citation type="submission" date="2020-12" db="EMBL/GenBank/DDBJ databases">
        <title>Brachybacterium sp. MASK1Z-5, whole genome shotgun sequence.</title>
        <authorList>
            <person name="Tuo L."/>
        </authorList>
    </citation>
    <scope>NUCLEOTIDE SEQUENCE [LARGE SCALE GENOMIC DNA]</scope>
    <source>
        <strain evidence="3 4">MASK1Z-5</strain>
    </source>
</reference>
<dbReference type="SUPFAM" id="SSF51261">
    <property type="entry name" value="Duplicated hybrid motif"/>
    <property type="match status" value="1"/>
</dbReference>
<protein>
    <submittedName>
        <fullName evidence="3">M23 family metallopeptidase</fullName>
    </submittedName>
</protein>
<dbReference type="EMBL" id="JAEDAJ010000001">
    <property type="protein sequence ID" value="MBK0330265.1"/>
    <property type="molecule type" value="Genomic_DNA"/>
</dbReference>
<name>A0ABS1B8F6_9MICO</name>
<dbReference type="Proteomes" id="UP000612352">
    <property type="component" value="Unassembled WGS sequence"/>
</dbReference>
<gene>
    <name evidence="3" type="ORF">I8D64_02455</name>
</gene>